<accession>A0AA88L3Z6</accession>
<dbReference type="EMBL" id="JAVRJZ010000012">
    <property type="protein sequence ID" value="KAK2715857.1"/>
    <property type="molecule type" value="Genomic_DNA"/>
</dbReference>
<gene>
    <name evidence="2" type="ORF">QYM36_010427</name>
</gene>
<dbReference type="AlphaFoldDB" id="A0AA88L3Z6"/>
<protein>
    <recommendedName>
        <fullName evidence="1">A-kinase anchor protein 7-like phosphoesterase domain-containing protein</fullName>
    </recommendedName>
</protein>
<organism evidence="2 3">
    <name type="scientific">Artemia franciscana</name>
    <name type="common">Brine shrimp</name>
    <name type="synonym">Artemia sanfranciscana</name>
    <dbReference type="NCBI Taxonomy" id="6661"/>
    <lineage>
        <taxon>Eukaryota</taxon>
        <taxon>Metazoa</taxon>
        <taxon>Ecdysozoa</taxon>
        <taxon>Arthropoda</taxon>
        <taxon>Crustacea</taxon>
        <taxon>Branchiopoda</taxon>
        <taxon>Anostraca</taxon>
        <taxon>Artemiidae</taxon>
        <taxon>Artemia</taxon>
    </lineage>
</organism>
<evidence type="ECO:0000259" key="1">
    <source>
        <dbReference type="Pfam" id="PF10469"/>
    </source>
</evidence>
<name>A0AA88L3Z6_ARTSF</name>
<dbReference type="Pfam" id="PF10469">
    <property type="entry name" value="AKAP7_NLS"/>
    <property type="match status" value="1"/>
</dbReference>
<dbReference type="InterPro" id="IPR052641">
    <property type="entry name" value="AKAP7_isoform_gamma"/>
</dbReference>
<evidence type="ECO:0000313" key="2">
    <source>
        <dbReference type="EMBL" id="KAK2715857.1"/>
    </source>
</evidence>
<feature type="domain" description="A-kinase anchor protein 7-like phosphoesterase" evidence="1">
    <location>
        <begin position="13"/>
        <end position="112"/>
    </location>
</feature>
<dbReference type="InterPro" id="IPR019510">
    <property type="entry name" value="AKAP7-like_phosphoesterase"/>
</dbReference>
<dbReference type="GO" id="GO:0034237">
    <property type="term" value="F:protein kinase A regulatory subunit binding"/>
    <property type="evidence" value="ECO:0007669"/>
    <property type="project" value="TreeGrafter"/>
</dbReference>
<sequence>MGNLLISVGDRVSSQVKYYRAIHALEETILVLRESLLSYPISMNFAGIGHFRNKVLYANLLEDAHGSRSRMLQLSEILKEKLIQRGVYVVDKRPMTPHLTIIKLSKDETIFSKVYFCVC</sequence>
<evidence type="ECO:0000313" key="3">
    <source>
        <dbReference type="Proteomes" id="UP001187531"/>
    </source>
</evidence>
<dbReference type="InterPro" id="IPR009097">
    <property type="entry name" value="Cyclic_Pdiesterase"/>
</dbReference>
<dbReference type="SUPFAM" id="SSF55144">
    <property type="entry name" value="LigT-like"/>
    <property type="match status" value="1"/>
</dbReference>
<dbReference type="PANTHER" id="PTHR15934">
    <property type="entry name" value="RNA 2',3'-CYCLIC PHOSPHODIESTERASE"/>
    <property type="match status" value="1"/>
</dbReference>
<proteinExistence type="predicted"/>
<dbReference type="PANTHER" id="PTHR15934:SF2">
    <property type="entry name" value="A-KINASE ANCHOR PROTEIN 7-LIKE PHOSPHOESTERASE DOMAIN-CONTAINING PROTEIN"/>
    <property type="match status" value="1"/>
</dbReference>
<dbReference type="Proteomes" id="UP001187531">
    <property type="component" value="Unassembled WGS sequence"/>
</dbReference>
<comment type="caution">
    <text evidence="2">The sequence shown here is derived from an EMBL/GenBank/DDBJ whole genome shotgun (WGS) entry which is preliminary data.</text>
</comment>
<keyword evidence="3" id="KW-1185">Reference proteome</keyword>
<dbReference type="Gene3D" id="3.90.1140.10">
    <property type="entry name" value="Cyclic phosphodiesterase"/>
    <property type="match status" value="1"/>
</dbReference>
<reference evidence="2" key="1">
    <citation type="submission" date="2023-07" db="EMBL/GenBank/DDBJ databases">
        <title>Chromosome-level genome assembly of Artemia franciscana.</title>
        <authorList>
            <person name="Jo E."/>
        </authorList>
    </citation>
    <scope>NUCLEOTIDE SEQUENCE</scope>
    <source>
        <tissue evidence="2">Whole body</tissue>
    </source>
</reference>
<dbReference type="GO" id="GO:0005829">
    <property type="term" value="C:cytosol"/>
    <property type="evidence" value="ECO:0007669"/>
    <property type="project" value="TreeGrafter"/>
</dbReference>
<dbReference type="GO" id="GO:0010738">
    <property type="term" value="P:regulation of protein kinase A signaling"/>
    <property type="evidence" value="ECO:0007669"/>
    <property type="project" value="TreeGrafter"/>
</dbReference>